<feature type="domain" description="S phase cyclin A-associated protein in the endoplasmic reticulum N-terminal" evidence="3">
    <location>
        <begin position="78"/>
        <end position="172"/>
    </location>
</feature>
<feature type="coiled-coil region" evidence="1">
    <location>
        <begin position="1007"/>
        <end position="1034"/>
    </location>
</feature>
<feature type="compositionally biased region" description="Low complexity" evidence="2">
    <location>
        <begin position="580"/>
        <end position="609"/>
    </location>
</feature>
<dbReference type="FunCoup" id="A0A482XE66">
    <property type="interactions" value="545"/>
</dbReference>
<feature type="region of interest" description="Disordered" evidence="2">
    <location>
        <begin position="166"/>
        <end position="186"/>
    </location>
</feature>
<feature type="compositionally biased region" description="Polar residues" evidence="2">
    <location>
        <begin position="331"/>
        <end position="368"/>
    </location>
</feature>
<feature type="compositionally biased region" description="Polar residues" evidence="2">
    <location>
        <begin position="630"/>
        <end position="643"/>
    </location>
</feature>
<evidence type="ECO:0000259" key="3">
    <source>
        <dbReference type="Pfam" id="PF16501"/>
    </source>
</evidence>
<dbReference type="Pfam" id="PF16501">
    <property type="entry name" value="SCAPER_N"/>
    <property type="match status" value="1"/>
</dbReference>
<feature type="region of interest" description="Disordered" evidence="2">
    <location>
        <begin position="1110"/>
        <end position="1136"/>
    </location>
</feature>
<feature type="compositionally biased region" description="Polar residues" evidence="2">
    <location>
        <begin position="171"/>
        <end position="185"/>
    </location>
</feature>
<feature type="compositionally biased region" description="Basic and acidic residues" evidence="2">
    <location>
        <begin position="229"/>
        <end position="238"/>
    </location>
</feature>
<accession>A0A482XE66</accession>
<keyword evidence="1" id="KW-0175">Coiled coil</keyword>
<feature type="compositionally biased region" description="Polar residues" evidence="2">
    <location>
        <begin position="451"/>
        <end position="463"/>
    </location>
</feature>
<feature type="compositionally biased region" description="Low complexity" evidence="2">
    <location>
        <begin position="764"/>
        <end position="775"/>
    </location>
</feature>
<feature type="compositionally biased region" description="Basic and acidic residues" evidence="2">
    <location>
        <begin position="549"/>
        <end position="579"/>
    </location>
</feature>
<dbReference type="PANTHER" id="PTHR31434">
    <property type="entry name" value="S PHASE CYCLIN A-ASSOCIATED PROTEIN IN THE ENDOPLASMIC RETICULUM"/>
    <property type="match status" value="1"/>
</dbReference>
<evidence type="ECO:0000256" key="1">
    <source>
        <dbReference type="SAM" id="Coils"/>
    </source>
</evidence>
<protein>
    <recommendedName>
        <fullName evidence="3">S phase cyclin A-associated protein in the endoplasmic reticulum N-terminal domain-containing protein</fullName>
    </recommendedName>
</protein>
<reference evidence="4 5" key="1">
    <citation type="journal article" date="2017" name="Gigascience">
        <title>Genome sequence of the small brown planthopper, Laodelphax striatellus.</title>
        <authorList>
            <person name="Zhu J."/>
            <person name="Jiang F."/>
            <person name="Wang X."/>
            <person name="Yang P."/>
            <person name="Bao Y."/>
            <person name="Zhao W."/>
            <person name="Wang W."/>
            <person name="Lu H."/>
            <person name="Wang Q."/>
            <person name="Cui N."/>
            <person name="Li J."/>
            <person name="Chen X."/>
            <person name="Luo L."/>
            <person name="Yu J."/>
            <person name="Kang L."/>
            <person name="Cui F."/>
        </authorList>
    </citation>
    <scope>NUCLEOTIDE SEQUENCE [LARGE SCALE GENOMIC DNA]</scope>
    <source>
        <strain evidence="4">Lst14</strain>
    </source>
</reference>
<name>A0A482XE66_LAOST</name>
<feature type="compositionally biased region" description="Basic and acidic residues" evidence="2">
    <location>
        <begin position="437"/>
        <end position="450"/>
    </location>
</feature>
<feature type="region of interest" description="Disordered" evidence="2">
    <location>
        <begin position="764"/>
        <end position="819"/>
    </location>
</feature>
<feature type="compositionally biased region" description="Basic and acidic residues" evidence="2">
    <location>
        <begin position="1122"/>
        <end position="1136"/>
    </location>
</feature>
<feature type="compositionally biased region" description="Low complexity" evidence="2">
    <location>
        <begin position="475"/>
        <end position="486"/>
    </location>
</feature>
<feature type="compositionally biased region" description="Polar residues" evidence="2">
    <location>
        <begin position="298"/>
        <end position="310"/>
    </location>
</feature>
<feature type="region of interest" description="Disordered" evidence="2">
    <location>
        <begin position="860"/>
        <end position="886"/>
    </location>
</feature>
<dbReference type="InParanoid" id="A0A482XE66"/>
<sequence length="1755" mass="194468">MDSLRLLVQEEGRAARNVVAFHVDVSNPNDLGKLTRKPPTSPRLTTTLTYPDHGPATRLHKRGTRASSKTGSRVRSASTGRDKKSELQARYWAFLFGNLQRAVDEIYQTCEMDESVSECKEAILVLENFTRDFHNLIEWFRLKWEYENTPPPQRPTSLAWEVRKSSPGKLHSTTGHTVADLSSKTNGKESTVKRQIQFCTICDGEETTEIPKPSLGLSFGDVIFEKHLPESTTEKTDTESSDEVVNEISVTKTPENLLNKSDQSSQTDVHKNESPVLKNTSRACQPNMSPPSKKVTGNPLNKSGSNTSIPSSNTCKQSSSNSNIPNHMALNGTTSQPSIKATTTNSQVANVKNSQPSSVSSGKVNSAYGTGRNVSAPVFVPGRKKMKSGNASLTDISSNKGNVATSQVKYKKSMNEDVTNNSSQDTVKKDKKIGSQNEKELSDVNSDDLKTQTTCQSSTNSANKLDVVANSDGDLSNSNSTRSSLTSVVANEMEAEESDSLLKKKAVIEATNVDKTLVPSPSTDKREVFENKLVSCDQKPCSNNVTEIPKVEESQIGQEKGELLSKNDEKSTSTAKEKTTTASQTSPTLTQTSVSGQSNSKSSESLSVAKSKETKDTVSKPAYSAISKLGRSQTSVEMRSSRFSYAKGKPVPSKSLSSGQAGLESSRIKSAPASGRERPNALKQTQHLVASSAQASNSSRRTVKDEDGWETVKGKSSRWRSNPLSQSSGNIKLSPNQTLHKSATAASRFHLPSPATSLPALALASDSAAPPSDSKPVVKHRKEKRNAEIKSNKPSPSNKNDSAKSKTNPPSKAPSRKNSFSGFFVSKLEVERMFEEDLRKSRELFETELLLTREIRDLEVDTETDGTETDGELTETNGTEEDDVDNSASCKDLNALMCPGLSWADQMETLEKLEALMAQDSSSMSWPSRISTLEQLEELVARHPGRAIELHQKLSSPSRRRTLPDTIRRHHARQASATQKREQLLLDKTAKLRELLSKVGEVKAAQLQLTENRRARLEDKLKRAEEKRNLHLSSIRRKAHDEEEKLREIAFINELEAQNKRHDFMALCQEQEERLQGILEERQRRQEEKAAKEAAVEERKRALEAERQEKLEKMQERRRKREERIGREQQEKEKERLEIAREKARDREERLQALQAAHVANVEELQKKIQQKQEDSARRHEENIEQIRQRALETAALKTLTDDEAPRLAPYETKKLCVPCNVLIESEVYLISHLRGRPHQEAIKASNVSGNSVIVDAPLGKASQNSKVSQDRERQKALRKRCKKIRSRMSQRGAEYENKLGLCANQSRPANASGKGRMMKCLREVERLHSSQGQGQWPNNAITQLERSLAEINRILSKKIAADQMVFRELNGHTILNNILNLGLDVAKNMKPYIPPKCLVTTCTSYFLACQENADNSKYVILSDKITLVLDLLQKQLDILIPEHWTGTRSTTSLTVDPLAGALMRLVAVVLDNAGDTSNSKANEKQSSPPEDLGPALQDVISYSVSIGTVDRLAVYCGGVRDPVDDDPHTASFLLSAIQLITAFSNLRSSGSGGGADPTQLVATLRATELMGGVSMLYGMLLHQGTPPPSSPPPLPTHTLAVAAATVKLLNTIAKMHLAMFQSVVESEGLSLQFRHIASYLLWYCTGQKQQVLLHQLVPLIGYFAINHRDNQMMLQSGATPTVLQQLCSLPFEYFSKPELSHILFPTLLACCKDNPDNKAILEQELTYQMLEDFLKTCKSKDKNNRNVLIDLILK</sequence>
<feature type="compositionally biased region" description="Polar residues" evidence="2">
    <location>
        <begin position="416"/>
        <end position="425"/>
    </location>
</feature>
<organism evidence="4 5">
    <name type="scientific">Laodelphax striatellus</name>
    <name type="common">Small brown planthopper</name>
    <name type="synonym">Delphax striatella</name>
    <dbReference type="NCBI Taxonomy" id="195883"/>
    <lineage>
        <taxon>Eukaryota</taxon>
        <taxon>Metazoa</taxon>
        <taxon>Ecdysozoa</taxon>
        <taxon>Arthropoda</taxon>
        <taxon>Hexapoda</taxon>
        <taxon>Insecta</taxon>
        <taxon>Pterygota</taxon>
        <taxon>Neoptera</taxon>
        <taxon>Paraneoptera</taxon>
        <taxon>Hemiptera</taxon>
        <taxon>Auchenorrhyncha</taxon>
        <taxon>Fulgoroidea</taxon>
        <taxon>Delphacidae</taxon>
        <taxon>Criomorphinae</taxon>
        <taxon>Laodelphax</taxon>
    </lineage>
</organism>
<proteinExistence type="predicted"/>
<dbReference type="STRING" id="195883.A0A482XE66"/>
<evidence type="ECO:0000313" key="5">
    <source>
        <dbReference type="Proteomes" id="UP000291343"/>
    </source>
</evidence>
<feature type="compositionally biased region" description="Polar residues" evidence="2">
    <location>
        <begin position="719"/>
        <end position="744"/>
    </location>
</feature>
<dbReference type="InterPro" id="IPR032446">
    <property type="entry name" value="SCAPER_N"/>
</dbReference>
<feature type="region of interest" description="Disordered" evidence="2">
    <location>
        <begin position="1259"/>
        <end position="1279"/>
    </location>
</feature>
<feature type="compositionally biased region" description="Low complexity" evidence="2">
    <location>
        <begin position="311"/>
        <end position="323"/>
    </location>
</feature>
<feature type="compositionally biased region" description="Polar residues" evidence="2">
    <location>
        <begin position="389"/>
        <end position="408"/>
    </location>
</feature>
<dbReference type="Proteomes" id="UP000291343">
    <property type="component" value="Unassembled WGS sequence"/>
</dbReference>
<feature type="compositionally biased region" description="Polar residues" evidence="2">
    <location>
        <begin position="277"/>
        <end position="287"/>
    </location>
</feature>
<feature type="region of interest" description="Disordered" evidence="2">
    <location>
        <begin position="229"/>
        <end position="486"/>
    </location>
</feature>
<dbReference type="EMBL" id="QKKF02011224">
    <property type="protein sequence ID" value="RZF44184.1"/>
    <property type="molecule type" value="Genomic_DNA"/>
</dbReference>
<feature type="compositionally biased region" description="Acidic residues" evidence="2">
    <location>
        <begin position="860"/>
        <end position="885"/>
    </location>
</feature>
<evidence type="ECO:0000313" key="4">
    <source>
        <dbReference type="EMBL" id="RZF44184.1"/>
    </source>
</evidence>
<keyword evidence="5" id="KW-1185">Reference proteome</keyword>
<feature type="compositionally biased region" description="Polar residues" evidence="2">
    <location>
        <begin position="65"/>
        <end position="79"/>
    </location>
</feature>
<feature type="compositionally biased region" description="Basic and acidic residues" evidence="2">
    <location>
        <begin position="702"/>
        <end position="713"/>
    </location>
</feature>
<dbReference type="OrthoDB" id="71500at2759"/>
<dbReference type="PANTHER" id="PTHR31434:SF2">
    <property type="entry name" value="S PHASE CYCLIN A-ASSOCIATED PROTEIN IN THE ENDOPLASMIC RETICULUM"/>
    <property type="match status" value="1"/>
</dbReference>
<feature type="region of interest" description="Disordered" evidence="2">
    <location>
        <begin position="30"/>
        <end position="82"/>
    </location>
</feature>
<evidence type="ECO:0000256" key="2">
    <source>
        <dbReference type="SAM" id="MobiDB-lite"/>
    </source>
</evidence>
<dbReference type="SMR" id="A0A482XE66"/>
<comment type="caution">
    <text evidence="4">The sequence shown here is derived from an EMBL/GenBank/DDBJ whole genome shotgun (WGS) entry which is preliminary data.</text>
</comment>
<feature type="region of interest" description="Disordered" evidence="2">
    <location>
        <begin position="539"/>
        <end position="744"/>
    </location>
</feature>
<gene>
    <name evidence="4" type="ORF">LSTR_LSTR003824</name>
</gene>
<feature type="compositionally biased region" description="Polar residues" evidence="2">
    <location>
        <begin position="248"/>
        <end position="267"/>
    </location>
</feature>
<feature type="compositionally biased region" description="Low complexity" evidence="2">
    <location>
        <begin position="690"/>
        <end position="699"/>
    </location>
</feature>